<gene>
    <name evidence="1" type="ORF">DVS28_a0374</name>
</gene>
<protein>
    <recommendedName>
        <fullName evidence="3">SipW-cognate class signal peptide</fullName>
    </recommendedName>
</protein>
<keyword evidence="2" id="KW-1185">Reference proteome</keyword>
<accession>A0A346XS84</accession>
<dbReference type="OrthoDB" id="3826640at2"/>
<organism evidence="1 2">
    <name type="scientific">Euzebya pacifica</name>
    <dbReference type="NCBI Taxonomy" id="1608957"/>
    <lineage>
        <taxon>Bacteria</taxon>
        <taxon>Bacillati</taxon>
        <taxon>Actinomycetota</taxon>
        <taxon>Nitriliruptoria</taxon>
        <taxon>Euzebyales</taxon>
    </lineage>
</organism>
<evidence type="ECO:0000313" key="1">
    <source>
        <dbReference type="EMBL" id="AXV05081.1"/>
    </source>
</evidence>
<proteinExistence type="predicted"/>
<sequence length="205" mass="21299">MEQRRHNTRTVVLVMLAALAVVFVLVLRTSSAAFTATTDNDGNSFVAGDVVLSDDDATTQSLFTETAFAPGSTVRECIEVTYDGTIPDPAAVRLYSGGFTDVPGPDPTSTGLSDHLVLTVEEGTGATFGDCSTFVAGSTIVSGITLAAFDTARTDYATGAGVWDPSATGEAISYRFSVTLDATTTPNEEQGAGTSDIAFVWEVTS</sequence>
<evidence type="ECO:0000313" key="2">
    <source>
        <dbReference type="Proteomes" id="UP000264006"/>
    </source>
</evidence>
<dbReference type="RefSeq" id="WP_114589938.1">
    <property type="nucleotide sequence ID" value="NZ_CP031165.1"/>
</dbReference>
<dbReference type="KEGG" id="euz:DVS28_a0374"/>
<dbReference type="AlphaFoldDB" id="A0A346XS84"/>
<reference evidence="1 2" key="1">
    <citation type="submission" date="2018-09" db="EMBL/GenBank/DDBJ databases">
        <title>Complete genome sequence of Euzebya sp. DY32-46 isolated from seawater of Pacific Ocean.</title>
        <authorList>
            <person name="Xu L."/>
            <person name="Wu Y.-H."/>
            <person name="Xu X.-W."/>
        </authorList>
    </citation>
    <scope>NUCLEOTIDE SEQUENCE [LARGE SCALE GENOMIC DNA]</scope>
    <source>
        <strain evidence="1 2">DY32-46</strain>
    </source>
</reference>
<evidence type="ECO:0008006" key="3">
    <source>
        <dbReference type="Google" id="ProtNLM"/>
    </source>
</evidence>
<dbReference type="Proteomes" id="UP000264006">
    <property type="component" value="Chromosome"/>
</dbReference>
<dbReference type="EMBL" id="CP031165">
    <property type="protein sequence ID" value="AXV05081.1"/>
    <property type="molecule type" value="Genomic_DNA"/>
</dbReference>
<name>A0A346XS84_9ACTN</name>